<dbReference type="PANTHER" id="PTHR12878:SF0">
    <property type="entry name" value="NADH DEHYDROGENASE [UBIQUINONE] 1 ALPHA SUBCOMPLEX SUBUNIT 2"/>
    <property type="match status" value="1"/>
</dbReference>
<dbReference type="GeneTree" id="ENSGT00390000006178"/>
<keyword evidence="7 12" id="KW-0679">Respiratory chain</keyword>
<evidence type="ECO:0000256" key="11">
    <source>
        <dbReference type="ARBA" id="ARBA00023136"/>
    </source>
</evidence>
<dbReference type="Gene3D" id="3.40.30.10">
    <property type="entry name" value="Glutaredoxin"/>
    <property type="match status" value="1"/>
</dbReference>
<keyword evidence="6 12" id="KW-0813">Transport</keyword>
<evidence type="ECO:0000313" key="14">
    <source>
        <dbReference type="Ensembl" id="ENSPMAP00000006282.1"/>
    </source>
</evidence>
<keyword evidence="15" id="KW-1185">Reference proteome</keyword>
<dbReference type="AlphaFoldDB" id="S4RM46"/>
<dbReference type="GeneID" id="116951593"/>
<dbReference type="Ensembl" id="ENSPMAT00000006311.1">
    <property type="protein sequence ID" value="ENSPMAP00000006282.1"/>
    <property type="gene ID" value="ENSPMAG00000005704.1"/>
</dbReference>
<keyword evidence="10 12" id="KW-0496">Mitochondrion</keyword>
<sequence>MAARSSLRFASPALRELRLHLSQSSEASRGVREFIEARFVTLKTENPNLPVLVRECRDVPARLWARYAYGQERSVLLDNLSAEQVTKEVEALANAKV</sequence>
<evidence type="ECO:0000256" key="1">
    <source>
        <dbReference type="ARBA" id="ARBA00003195"/>
    </source>
</evidence>
<proteinExistence type="inferred from homology"/>
<keyword evidence="8 12" id="KW-0999">Mitochondrion inner membrane</keyword>
<evidence type="ECO:0000256" key="10">
    <source>
        <dbReference type="ARBA" id="ARBA00023128"/>
    </source>
</evidence>
<dbReference type="InterPro" id="IPR007741">
    <property type="entry name" value="Ribosomal_mL43/mS25/NADH_DH"/>
</dbReference>
<dbReference type="Proteomes" id="UP001318040">
    <property type="component" value="Chromosome 43"/>
</dbReference>
<dbReference type="SMART" id="SM00916">
    <property type="entry name" value="L51_S25_CI-B8"/>
    <property type="match status" value="1"/>
</dbReference>
<reference evidence="16" key="1">
    <citation type="submission" date="2025-04" db="UniProtKB">
        <authorList>
            <consortium name="RefSeq"/>
        </authorList>
    </citation>
    <scope>IDENTIFICATION</scope>
    <source>
        <tissue evidence="16">Sperm</tissue>
    </source>
</reference>
<evidence type="ECO:0000256" key="8">
    <source>
        <dbReference type="ARBA" id="ARBA00022792"/>
    </source>
</evidence>
<dbReference type="STRING" id="7757.ENSPMAP00000006282"/>
<evidence type="ECO:0000256" key="3">
    <source>
        <dbReference type="ARBA" id="ARBA00008939"/>
    </source>
</evidence>
<organism evidence="14">
    <name type="scientific">Petromyzon marinus</name>
    <name type="common">Sea lamprey</name>
    <dbReference type="NCBI Taxonomy" id="7757"/>
    <lineage>
        <taxon>Eukaryota</taxon>
        <taxon>Metazoa</taxon>
        <taxon>Chordata</taxon>
        <taxon>Craniata</taxon>
        <taxon>Vertebrata</taxon>
        <taxon>Cyclostomata</taxon>
        <taxon>Hyperoartia</taxon>
        <taxon>Petromyzontiformes</taxon>
        <taxon>Petromyzontidae</taxon>
        <taxon>Petromyzon</taxon>
    </lineage>
</organism>
<keyword evidence="11 12" id="KW-0472">Membrane</keyword>
<dbReference type="InterPro" id="IPR036249">
    <property type="entry name" value="Thioredoxin-like_sf"/>
</dbReference>
<feature type="domain" description="Ribosomal protein/NADH dehydrogenase" evidence="13">
    <location>
        <begin position="23"/>
        <end position="96"/>
    </location>
</feature>
<dbReference type="HOGENOM" id="CLU_110897_1_0_1"/>
<name>S4RM46_PETMA</name>
<dbReference type="OrthoDB" id="10250268at2759"/>
<protein>
    <recommendedName>
        <fullName evidence="5 12">NADH dehydrogenase [ubiquinone] 1 alpha subcomplex subunit 2</fullName>
    </recommendedName>
</protein>
<dbReference type="OMA" id="FIEQQYV"/>
<comment type="subcellular location">
    <subcellularLocation>
        <location evidence="2 12">Mitochondrion inner membrane</location>
        <topology evidence="2 12">Peripheral membrane protein</topology>
        <orientation evidence="2 12">Matrix side</orientation>
    </subcellularLocation>
</comment>
<evidence type="ECO:0000256" key="6">
    <source>
        <dbReference type="ARBA" id="ARBA00022448"/>
    </source>
</evidence>
<evidence type="ECO:0000313" key="15">
    <source>
        <dbReference type="Proteomes" id="UP001318040"/>
    </source>
</evidence>
<evidence type="ECO:0000313" key="16">
    <source>
        <dbReference type="RefSeq" id="XP_032826234.1"/>
    </source>
</evidence>
<evidence type="ECO:0000256" key="5">
    <source>
        <dbReference type="ARBA" id="ARBA00016394"/>
    </source>
</evidence>
<gene>
    <name evidence="14 16" type="primary">NDUFA2</name>
</gene>
<evidence type="ECO:0000256" key="2">
    <source>
        <dbReference type="ARBA" id="ARBA00004443"/>
    </source>
</evidence>
<dbReference type="KEGG" id="pmrn:116951593"/>
<evidence type="ECO:0000256" key="7">
    <source>
        <dbReference type="ARBA" id="ARBA00022660"/>
    </source>
</evidence>
<evidence type="ECO:0000256" key="9">
    <source>
        <dbReference type="ARBA" id="ARBA00022982"/>
    </source>
</evidence>
<dbReference type="InterPro" id="IPR016464">
    <property type="entry name" value="NADH_Ub_cplx-1_asu_su-2"/>
</dbReference>
<dbReference type="GO" id="GO:0005743">
    <property type="term" value="C:mitochondrial inner membrane"/>
    <property type="evidence" value="ECO:0007669"/>
    <property type="project" value="UniProtKB-SubCell"/>
</dbReference>
<dbReference type="Pfam" id="PF05047">
    <property type="entry name" value="L51_S25_CI-B8"/>
    <property type="match status" value="1"/>
</dbReference>
<dbReference type="CTD" id="4695"/>
<dbReference type="PANTHER" id="PTHR12878">
    <property type="entry name" value="NADH-UBIQUINONE OXIDOREDUCTASE B8 SUBUNIT"/>
    <property type="match status" value="1"/>
</dbReference>
<comment type="subunit">
    <text evidence="4">Complex I is composed of 45 different subunits.</text>
</comment>
<evidence type="ECO:0000256" key="4">
    <source>
        <dbReference type="ARBA" id="ARBA00011533"/>
    </source>
</evidence>
<reference evidence="14" key="2">
    <citation type="submission" date="2025-05" db="UniProtKB">
        <authorList>
            <consortium name="Ensembl"/>
        </authorList>
    </citation>
    <scope>IDENTIFICATION</scope>
</reference>
<dbReference type="RefSeq" id="XP_032826234.1">
    <property type="nucleotide sequence ID" value="XM_032970343.1"/>
</dbReference>
<evidence type="ECO:0000259" key="13">
    <source>
        <dbReference type="SMART" id="SM00916"/>
    </source>
</evidence>
<comment type="function">
    <text evidence="1 12">Accessory subunit of the mitochondrial membrane respiratory chain NADH dehydrogenase (Complex I), that is believed not to be involved in catalysis. Complex I functions in the transfer of electrons from NADH to the respiratory chain. The immediate electron acceptor for the enzyme is believed to be ubiquinone.</text>
</comment>
<accession>S4RM46</accession>
<keyword evidence="9 12" id="KW-0249">Electron transport</keyword>
<dbReference type="SUPFAM" id="SSF52833">
    <property type="entry name" value="Thioredoxin-like"/>
    <property type="match status" value="1"/>
</dbReference>
<comment type="similarity">
    <text evidence="3">Belongs to the complex I NDUFA2 subunit family.</text>
</comment>
<dbReference type="PIRSF" id="PIRSF005822">
    <property type="entry name" value="NDUA2"/>
    <property type="match status" value="1"/>
</dbReference>
<evidence type="ECO:0000256" key="12">
    <source>
        <dbReference type="PIRNR" id="PIRNR005822"/>
    </source>
</evidence>